<organism evidence="2 3">
    <name type="scientific">Bos mutus</name>
    <name type="common">wild yak</name>
    <dbReference type="NCBI Taxonomy" id="72004"/>
    <lineage>
        <taxon>Eukaryota</taxon>
        <taxon>Metazoa</taxon>
        <taxon>Chordata</taxon>
        <taxon>Craniata</taxon>
        <taxon>Vertebrata</taxon>
        <taxon>Euteleostomi</taxon>
        <taxon>Mammalia</taxon>
        <taxon>Eutheria</taxon>
        <taxon>Laurasiatheria</taxon>
        <taxon>Artiodactyla</taxon>
        <taxon>Ruminantia</taxon>
        <taxon>Pecora</taxon>
        <taxon>Bovidae</taxon>
        <taxon>Bovinae</taxon>
        <taxon>Bos</taxon>
    </lineage>
</organism>
<sequence length="74" mass="8044">MCGAAYGDPVLVTCEGGVDLESSVPKTAEDMLEVYSSKPHWADTVYDENEKKPVNRSEKSWDSESGGRISGSFL</sequence>
<evidence type="ECO:0000313" key="2">
    <source>
        <dbReference type="EMBL" id="MXQ85788.1"/>
    </source>
</evidence>
<proteinExistence type="predicted"/>
<keyword evidence="3" id="KW-1185">Reference proteome</keyword>
<dbReference type="AlphaFoldDB" id="A0A6B0R6H7"/>
<name>A0A6B0R6H7_9CETA</name>
<evidence type="ECO:0000313" key="3">
    <source>
        <dbReference type="Proteomes" id="UP000322234"/>
    </source>
</evidence>
<evidence type="ECO:0000256" key="1">
    <source>
        <dbReference type="SAM" id="MobiDB-lite"/>
    </source>
</evidence>
<dbReference type="Proteomes" id="UP000322234">
    <property type="component" value="Unassembled WGS sequence"/>
</dbReference>
<reference evidence="2" key="1">
    <citation type="submission" date="2019-10" db="EMBL/GenBank/DDBJ databases">
        <title>The sequence and de novo assembly of the wild yak genome.</title>
        <authorList>
            <person name="Liu Y."/>
        </authorList>
    </citation>
    <scope>NUCLEOTIDE SEQUENCE [LARGE SCALE GENOMIC DNA]</scope>
    <source>
        <strain evidence="2">WY2019</strain>
    </source>
</reference>
<dbReference type="EMBL" id="VBQZ03000028">
    <property type="protein sequence ID" value="MXQ85788.1"/>
    <property type="molecule type" value="Genomic_DNA"/>
</dbReference>
<feature type="region of interest" description="Disordered" evidence="1">
    <location>
        <begin position="45"/>
        <end position="74"/>
    </location>
</feature>
<protein>
    <submittedName>
        <fullName evidence="2">Uncharacterized protein</fullName>
    </submittedName>
</protein>
<comment type="caution">
    <text evidence="2">The sequence shown here is derived from an EMBL/GenBank/DDBJ whole genome shotgun (WGS) entry which is preliminary data.</text>
</comment>
<accession>A0A6B0R6H7</accession>
<gene>
    <name evidence="2" type="ORF">E5288_WYG016371</name>
</gene>
<feature type="compositionally biased region" description="Basic and acidic residues" evidence="1">
    <location>
        <begin position="48"/>
        <end position="62"/>
    </location>
</feature>